<dbReference type="EMBL" id="JBANMG010000003">
    <property type="protein sequence ID" value="KAK6956026.1"/>
    <property type="molecule type" value="Genomic_DNA"/>
</dbReference>
<organism evidence="2 3">
    <name type="scientific">Daldinia eschscholtzii</name>
    <dbReference type="NCBI Taxonomy" id="292717"/>
    <lineage>
        <taxon>Eukaryota</taxon>
        <taxon>Fungi</taxon>
        <taxon>Dikarya</taxon>
        <taxon>Ascomycota</taxon>
        <taxon>Pezizomycotina</taxon>
        <taxon>Sordariomycetes</taxon>
        <taxon>Xylariomycetidae</taxon>
        <taxon>Xylariales</taxon>
        <taxon>Hypoxylaceae</taxon>
        <taxon>Daldinia</taxon>
    </lineage>
</organism>
<evidence type="ECO:0000256" key="1">
    <source>
        <dbReference type="SAM" id="MobiDB-lite"/>
    </source>
</evidence>
<evidence type="ECO:0000313" key="2">
    <source>
        <dbReference type="EMBL" id="KAK6956026.1"/>
    </source>
</evidence>
<feature type="region of interest" description="Disordered" evidence="1">
    <location>
        <begin position="181"/>
        <end position="202"/>
    </location>
</feature>
<evidence type="ECO:0000313" key="3">
    <source>
        <dbReference type="Proteomes" id="UP001369815"/>
    </source>
</evidence>
<feature type="compositionally biased region" description="Polar residues" evidence="1">
    <location>
        <begin position="361"/>
        <end position="370"/>
    </location>
</feature>
<protein>
    <submittedName>
        <fullName evidence="2">Uncharacterized protein</fullName>
    </submittedName>
</protein>
<proteinExistence type="predicted"/>
<accession>A0AAX6MU25</accession>
<gene>
    <name evidence="2" type="ORF">Daesc_003673</name>
</gene>
<dbReference type="AlphaFoldDB" id="A0AAX6MU25"/>
<keyword evidence="3" id="KW-1185">Reference proteome</keyword>
<name>A0AAX6MU25_9PEZI</name>
<reference evidence="2 3" key="1">
    <citation type="journal article" date="2024" name="Front Chem Biol">
        <title>Unveiling the potential of Daldinia eschscholtzii MFLUCC 19-0629 through bioactivity and bioinformatics studies for enhanced sustainable agriculture production.</title>
        <authorList>
            <person name="Brooks S."/>
            <person name="Weaver J.A."/>
            <person name="Klomchit A."/>
            <person name="Alharthi S.A."/>
            <person name="Onlamun T."/>
            <person name="Nurani R."/>
            <person name="Vong T.K."/>
            <person name="Alberti F."/>
            <person name="Greco C."/>
        </authorList>
    </citation>
    <scope>NUCLEOTIDE SEQUENCE [LARGE SCALE GENOMIC DNA]</scope>
    <source>
        <strain evidence="2">MFLUCC 19-0629</strain>
    </source>
</reference>
<feature type="region of interest" description="Disordered" evidence="1">
    <location>
        <begin position="332"/>
        <end position="405"/>
    </location>
</feature>
<feature type="compositionally biased region" description="Basic and acidic residues" evidence="1">
    <location>
        <begin position="387"/>
        <end position="396"/>
    </location>
</feature>
<dbReference type="Proteomes" id="UP001369815">
    <property type="component" value="Unassembled WGS sequence"/>
</dbReference>
<feature type="compositionally biased region" description="Basic and acidic residues" evidence="1">
    <location>
        <begin position="332"/>
        <end position="343"/>
    </location>
</feature>
<comment type="caution">
    <text evidence="2">The sequence shown here is derived from an EMBL/GenBank/DDBJ whole genome shotgun (WGS) entry which is preliminary data.</text>
</comment>
<sequence>MDEGGRVDDGEIVEGVQTSTHYWKRVLRAHKPRFGQDFSQVAELLLTKINLKNKPTNTALYTTVRNMLLNIHSIRKACNYTFNPDKCSRLKLPTYAQLEALRIYGDNNSGFGTLPREIEDLLRATALGWIFRPRNPGPFPQFWVDFVRHDEQVFQNQKRQQEEQGGRALQKERRIDVETEELRAREPETGETGATVMPKQSAEVSSEIYESEAWKKAMTESIRAVDFKQIGGELLKEAFGTADFKEALGESLKEAFGSASFKRNLQEAWGSLMDSECFKQNLQGGWESFMGSERFKQNQQETLERVLDSERFMQKQQEALEMVLDSARFKKTQNEVESSKESEGPSASRAALGEVPKESPSKSTGSSDEGASSIGGAGSQKTPPSKDNYRKSRLIMEPDSDQEEN</sequence>